<evidence type="ECO:0000313" key="2">
    <source>
        <dbReference type="Proteomes" id="UP001576784"/>
    </source>
</evidence>
<dbReference type="Proteomes" id="UP001576784">
    <property type="component" value="Unassembled WGS sequence"/>
</dbReference>
<dbReference type="EMBL" id="JBHFNR010000079">
    <property type="protein sequence ID" value="MFB2893616.1"/>
    <property type="molecule type" value="Genomic_DNA"/>
</dbReference>
<sequence>MKALSLLDEVVKNLEEHQNSLRIRKLIYAICKNKWENDANKLNSIQLKELIQELQIANPTLDYLNFSLDKVVKTLNKPMEYALVADVIAEEMTRLYPDAEEATQQVVKSNPVPPQSVEYKPNLGWDEPPISYDPFELRVEIIKYTNPLRAKILAYSIVYHIFDFSSQDWLSLKTKELDDLLQKLFDRCKTLKDLEYNLQTVAKNLTPTDEHTQAAGAVYQAMKRYYANRESNQYLPENFVMNFEGEITGGKDDLDDGEETCQIRPS</sequence>
<evidence type="ECO:0000313" key="1">
    <source>
        <dbReference type="EMBL" id="MFB2893616.1"/>
    </source>
</evidence>
<protein>
    <submittedName>
        <fullName evidence="1">Uncharacterized protein</fullName>
    </submittedName>
</protein>
<reference evidence="1 2" key="1">
    <citation type="submission" date="2024-09" db="EMBL/GenBank/DDBJ databases">
        <title>Floridaenema gen nov. (Aerosakkonemataceae, Aerosakkonematales ord. nov., Cyanobacteria) from benthic tropical and subtropical fresh waters, with the description of four new species.</title>
        <authorList>
            <person name="Moretto J.A."/>
            <person name="Berthold D.E."/>
            <person name="Lefler F.W."/>
            <person name="Huang I.-S."/>
            <person name="Laughinghouse H. IV."/>
        </authorList>
    </citation>
    <scope>NUCLEOTIDE SEQUENCE [LARGE SCALE GENOMIC DNA]</scope>
    <source>
        <strain evidence="1 2">BLCC-F50</strain>
    </source>
</reference>
<proteinExistence type="predicted"/>
<dbReference type="RefSeq" id="WP_413263276.1">
    <property type="nucleotide sequence ID" value="NZ_JBHFNR010000079.1"/>
</dbReference>
<accession>A0ABV4XPH0</accession>
<organism evidence="1 2">
    <name type="scientific">Floridaenema flaviceps BLCC-F50</name>
    <dbReference type="NCBI Taxonomy" id="3153642"/>
    <lineage>
        <taxon>Bacteria</taxon>
        <taxon>Bacillati</taxon>
        <taxon>Cyanobacteriota</taxon>
        <taxon>Cyanophyceae</taxon>
        <taxon>Oscillatoriophycideae</taxon>
        <taxon>Aerosakkonematales</taxon>
        <taxon>Aerosakkonemataceae</taxon>
        <taxon>Floridanema</taxon>
        <taxon>Floridanema flaviceps</taxon>
    </lineage>
</organism>
<comment type="caution">
    <text evidence="1">The sequence shown here is derived from an EMBL/GenBank/DDBJ whole genome shotgun (WGS) entry which is preliminary data.</text>
</comment>
<name>A0ABV4XPH0_9CYAN</name>
<keyword evidence="2" id="KW-1185">Reference proteome</keyword>
<gene>
    <name evidence="1" type="ORF">ACE1CI_11950</name>
</gene>